<dbReference type="PANTHER" id="PTHR10088:SF4">
    <property type="entry name" value="GLUCOKINASE REGULATORY PROTEIN"/>
    <property type="match status" value="1"/>
</dbReference>
<organism evidence="4 5">
    <name type="scientific">Scophthalmus maximus</name>
    <name type="common">Turbot</name>
    <name type="synonym">Psetta maxima</name>
    <dbReference type="NCBI Taxonomy" id="52904"/>
    <lineage>
        <taxon>Eukaryota</taxon>
        <taxon>Metazoa</taxon>
        <taxon>Chordata</taxon>
        <taxon>Craniata</taxon>
        <taxon>Vertebrata</taxon>
        <taxon>Euteleostomi</taxon>
        <taxon>Actinopterygii</taxon>
        <taxon>Neopterygii</taxon>
        <taxon>Teleostei</taxon>
        <taxon>Neoteleostei</taxon>
        <taxon>Acanthomorphata</taxon>
        <taxon>Carangaria</taxon>
        <taxon>Pleuronectiformes</taxon>
        <taxon>Pleuronectoidei</taxon>
        <taxon>Scophthalmidae</taxon>
        <taxon>Scophthalmus</taxon>
    </lineage>
</organism>
<sequence>MREWESPDYEPRLPVSEKSNPLTRDIDRASAGCIVRMLQACDAQMFQEETGATYQVQSGFNRELRTRDHSSLFSYIVAGGDRALLSSQEAPEDDANLGILSLKKGSQFCIAHQDFLRFVLPTLSDQDTVLLIYTQDDVSDVVTLARTQRELSTKLLLNAVSTGAHILKGKIYQNHMIDVQVTNSKLYRRATRLLQKLSAHPEHRCEEALLKAIHRVDELTADISSSDVTTHAHAARDRSTRSRGTGSSVTVPVM</sequence>
<dbReference type="Proteomes" id="UP000438429">
    <property type="component" value="Unassembled WGS sequence"/>
</dbReference>
<feature type="region of interest" description="Disordered" evidence="2">
    <location>
        <begin position="1"/>
        <end position="21"/>
    </location>
</feature>
<dbReference type="InterPro" id="IPR046348">
    <property type="entry name" value="SIS_dom_sf"/>
</dbReference>
<evidence type="ECO:0000313" key="5">
    <source>
        <dbReference type="Proteomes" id="UP000438429"/>
    </source>
</evidence>
<feature type="domain" description="SIS" evidence="3">
    <location>
        <begin position="54"/>
        <end position="104"/>
    </location>
</feature>
<dbReference type="GO" id="GO:0005829">
    <property type="term" value="C:cytosol"/>
    <property type="evidence" value="ECO:0007669"/>
    <property type="project" value="TreeGrafter"/>
</dbReference>
<dbReference type="Gene3D" id="1.10.8.1080">
    <property type="match status" value="1"/>
</dbReference>
<dbReference type="GO" id="GO:0009750">
    <property type="term" value="P:response to fructose"/>
    <property type="evidence" value="ECO:0007669"/>
    <property type="project" value="TreeGrafter"/>
</dbReference>
<keyword evidence="1" id="KW-0119">Carbohydrate metabolism</keyword>
<dbReference type="GO" id="GO:1901135">
    <property type="term" value="P:carbohydrate derivative metabolic process"/>
    <property type="evidence" value="ECO:0007669"/>
    <property type="project" value="InterPro"/>
</dbReference>
<evidence type="ECO:0000256" key="2">
    <source>
        <dbReference type="SAM" id="MobiDB-lite"/>
    </source>
</evidence>
<dbReference type="InterPro" id="IPR040190">
    <property type="entry name" value="MURQ/GCKR"/>
</dbReference>
<dbReference type="GO" id="GO:0019899">
    <property type="term" value="F:enzyme binding"/>
    <property type="evidence" value="ECO:0007669"/>
    <property type="project" value="TreeGrafter"/>
</dbReference>
<dbReference type="Pfam" id="PF20741">
    <property type="entry name" value="GKRP-like_C"/>
    <property type="match status" value="1"/>
</dbReference>
<dbReference type="PANTHER" id="PTHR10088">
    <property type="entry name" value="GLUCOKINASE REGULATORY PROTEIN"/>
    <property type="match status" value="1"/>
</dbReference>
<dbReference type="GO" id="GO:0004857">
    <property type="term" value="F:enzyme inhibitor activity"/>
    <property type="evidence" value="ECO:0007669"/>
    <property type="project" value="TreeGrafter"/>
</dbReference>
<dbReference type="EMBL" id="VEVO01000002">
    <property type="protein sequence ID" value="KAF0046207.1"/>
    <property type="molecule type" value="Genomic_DNA"/>
</dbReference>
<proteinExistence type="predicted"/>
<dbReference type="AlphaFoldDB" id="A0A6A4THN2"/>
<feature type="compositionally biased region" description="Basic and acidic residues" evidence="2">
    <location>
        <begin position="1"/>
        <end position="11"/>
    </location>
</feature>
<gene>
    <name evidence="4" type="ORF">F2P81_002736</name>
</gene>
<dbReference type="Gene3D" id="3.40.50.10490">
    <property type="entry name" value="Glucose-6-phosphate isomerase like protein, domain 1"/>
    <property type="match status" value="3"/>
</dbReference>
<evidence type="ECO:0000256" key="1">
    <source>
        <dbReference type="ARBA" id="ARBA00023277"/>
    </source>
</evidence>
<reference evidence="4 5" key="1">
    <citation type="submission" date="2019-06" db="EMBL/GenBank/DDBJ databases">
        <title>Draft genomes of female and male turbot (Scophthalmus maximus).</title>
        <authorList>
            <person name="Xu H."/>
            <person name="Xu X.-W."/>
            <person name="Shao C."/>
            <person name="Chen S."/>
        </authorList>
    </citation>
    <scope>NUCLEOTIDE SEQUENCE [LARGE SCALE GENOMIC DNA]</scope>
    <source>
        <strain evidence="4">Ysfricsl-2016a</strain>
        <tissue evidence="4">Blood</tissue>
    </source>
</reference>
<evidence type="ECO:0000313" key="4">
    <source>
        <dbReference type="EMBL" id="KAF0046207.1"/>
    </source>
</evidence>
<dbReference type="Pfam" id="PF22645">
    <property type="entry name" value="GKRP_SIS_N"/>
    <property type="match status" value="1"/>
</dbReference>
<dbReference type="GO" id="GO:0005654">
    <property type="term" value="C:nucleoplasm"/>
    <property type="evidence" value="ECO:0007669"/>
    <property type="project" value="TreeGrafter"/>
</dbReference>
<dbReference type="SUPFAM" id="SSF53697">
    <property type="entry name" value="SIS domain"/>
    <property type="match status" value="1"/>
</dbReference>
<dbReference type="GO" id="GO:0030246">
    <property type="term" value="F:carbohydrate binding"/>
    <property type="evidence" value="ECO:0007669"/>
    <property type="project" value="TreeGrafter"/>
</dbReference>
<dbReference type="GO" id="GO:0070095">
    <property type="term" value="F:fructose-6-phosphate binding"/>
    <property type="evidence" value="ECO:0007669"/>
    <property type="project" value="TreeGrafter"/>
</dbReference>
<comment type="caution">
    <text evidence="4">The sequence shown here is derived from an EMBL/GenBank/DDBJ whole genome shotgun (WGS) entry which is preliminary data.</text>
</comment>
<evidence type="ECO:0000259" key="3">
    <source>
        <dbReference type="Pfam" id="PF22645"/>
    </source>
</evidence>
<feature type="region of interest" description="Disordered" evidence="2">
    <location>
        <begin position="227"/>
        <end position="254"/>
    </location>
</feature>
<name>A0A6A4THN2_SCOMX</name>
<dbReference type="GO" id="GO:0042593">
    <property type="term" value="P:glucose homeostasis"/>
    <property type="evidence" value="ECO:0007669"/>
    <property type="project" value="TreeGrafter"/>
</dbReference>
<feature type="compositionally biased region" description="Low complexity" evidence="2">
    <location>
        <begin position="242"/>
        <end position="254"/>
    </location>
</feature>
<accession>A0A6A4THN2</accession>
<dbReference type="InterPro" id="IPR001347">
    <property type="entry name" value="SIS_dom"/>
</dbReference>
<protein>
    <recommendedName>
        <fullName evidence="3">SIS domain-containing protein</fullName>
    </recommendedName>
</protein>